<evidence type="ECO:0000313" key="1">
    <source>
        <dbReference type="EMBL" id="KAH7918702.1"/>
    </source>
</evidence>
<organism evidence="1 2">
    <name type="scientific">Leucogyrophana mollusca</name>
    <dbReference type="NCBI Taxonomy" id="85980"/>
    <lineage>
        <taxon>Eukaryota</taxon>
        <taxon>Fungi</taxon>
        <taxon>Dikarya</taxon>
        <taxon>Basidiomycota</taxon>
        <taxon>Agaricomycotina</taxon>
        <taxon>Agaricomycetes</taxon>
        <taxon>Agaricomycetidae</taxon>
        <taxon>Boletales</taxon>
        <taxon>Boletales incertae sedis</taxon>
        <taxon>Leucogyrophana</taxon>
    </lineage>
</organism>
<sequence length="125" mass="13814">FAAEIEEHPLLVYHSALPFSPRNSLTYKRFYDHKSYAKVTGLQDSWSPILLRLTGHQYLVQSVAFSPDGTHIVSGSSDETICAQVLPPIRGHRGYVRSVAFSPDGAHIVSGSDDKTIRVWDTSTG</sequence>
<evidence type="ECO:0000313" key="2">
    <source>
        <dbReference type="Proteomes" id="UP000790709"/>
    </source>
</evidence>
<gene>
    <name evidence="1" type="ORF">BV22DRAFT_975580</name>
</gene>
<accession>A0ACB8AZH5</accession>
<protein>
    <submittedName>
        <fullName evidence="1">WD40 repeat-like protein</fullName>
    </submittedName>
</protein>
<dbReference type="Proteomes" id="UP000790709">
    <property type="component" value="Unassembled WGS sequence"/>
</dbReference>
<reference evidence="1" key="1">
    <citation type="journal article" date="2021" name="New Phytol.">
        <title>Evolutionary innovations through gain and loss of genes in the ectomycorrhizal Boletales.</title>
        <authorList>
            <person name="Wu G."/>
            <person name="Miyauchi S."/>
            <person name="Morin E."/>
            <person name="Kuo A."/>
            <person name="Drula E."/>
            <person name="Varga T."/>
            <person name="Kohler A."/>
            <person name="Feng B."/>
            <person name="Cao Y."/>
            <person name="Lipzen A."/>
            <person name="Daum C."/>
            <person name="Hundley H."/>
            <person name="Pangilinan J."/>
            <person name="Johnson J."/>
            <person name="Barry K."/>
            <person name="LaButti K."/>
            <person name="Ng V."/>
            <person name="Ahrendt S."/>
            <person name="Min B."/>
            <person name="Choi I.G."/>
            <person name="Park H."/>
            <person name="Plett J.M."/>
            <person name="Magnuson J."/>
            <person name="Spatafora J.W."/>
            <person name="Nagy L.G."/>
            <person name="Henrissat B."/>
            <person name="Grigoriev I.V."/>
            <person name="Yang Z.L."/>
            <person name="Xu J."/>
            <person name="Martin F.M."/>
        </authorList>
    </citation>
    <scope>NUCLEOTIDE SEQUENCE</scope>
    <source>
        <strain evidence="1">KUC20120723A-06</strain>
    </source>
</reference>
<dbReference type="EMBL" id="MU266746">
    <property type="protein sequence ID" value="KAH7918702.1"/>
    <property type="molecule type" value="Genomic_DNA"/>
</dbReference>
<name>A0ACB8AZH5_9AGAM</name>
<comment type="caution">
    <text evidence="1">The sequence shown here is derived from an EMBL/GenBank/DDBJ whole genome shotgun (WGS) entry which is preliminary data.</text>
</comment>
<proteinExistence type="predicted"/>
<feature type="non-terminal residue" evidence="1">
    <location>
        <position position="1"/>
    </location>
</feature>
<keyword evidence="2" id="KW-1185">Reference proteome</keyword>
<feature type="non-terminal residue" evidence="1">
    <location>
        <position position="125"/>
    </location>
</feature>